<dbReference type="InterPro" id="IPR008775">
    <property type="entry name" value="Phytyl_CoA_dOase-like"/>
</dbReference>
<organism evidence="2 3">
    <name type="scientific">Hyphococcus aureus</name>
    <dbReference type="NCBI Taxonomy" id="2666033"/>
    <lineage>
        <taxon>Bacteria</taxon>
        <taxon>Pseudomonadati</taxon>
        <taxon>Pseudomonadota</taxon>
        <taxon>Alphaproteobacteria</taxon>
        <taxon>Parvularculales</taxon>
        <taxon>Parvularculaceae</taxon>
        <taxon>Hyphococcus</taxon>
    </lineage>
</organism>
<sequence length="318" mass="35039">MQTITNRQTFDSTDIDGDALASRLLADGYVIAPALLDPASIDRLCGELDPHFEAASFGRGMFYGAETKRFGAVLRRSREAQEIVMHPSVLHVVESVIGAWCQCLQLNLTQAIEIHPGAPVQAPHRDQDMWAGPKGAMQYMVNVMWALDDFTNENGATRLWPKSHLANPEEMLPDEDAVSAVMPRGSALFFLGSTLHSGGANRSAKPRRGLIMSYCLGWLKPWENQWLAYPPHIARSFPPDVAALAGYRQHLPSLGNYEGQCPSVLLTGDRAPEHLPFTDALKDEHYELMRQYYDGLAAREHEAANGGRDDSGVSLAAK</sequence>
<evidence type="ECO:0000313" key="3">
    <source>
        <dbReference type="Proteomes" id="UP001596116"/>
    </source>
</evidence>
<comment type="caution">
    <text evidence="2">The sequence shown here is derived from an EMBL/GenBank/DDBJ whole genome shotgun (WGS) entry which is preliminary data.</text>
</comment>
<dbReference type="EMBL" id="JBHPON010000001">
    <property type="protein sequence ID" value="MFC6035369.1"/>
    <property type="molecule type" value="Genomic_DNA"/>
</dbReference>
<keyword evidence="2" id="KW-0560">Oxidoreductase</keyword>
<dbReference type="RefSeq" id="WP_379879308.1">
    <property type="nucleotide sequence ID" value="NZ_JBHPON010000001.1"/>
</dbReference>
<comment type="cofactor">
    <cofactor evidence="1">
        <name>Fe(2+)</name>
        <dbReference type="ChEBI" id="CHEBI:29033"/>
    </cofactor>
</comment>
<reference evidence="2 3" key="1">
    <citation type="submission" date="2024-09" db="EMBL/GenBank/DDBJ databases">
        <authorList>
            <person name="Zhang Z.-H."/>
        </authorList>
    </citation>
    <scope>NUCLEOTIDE SEQUENCE [LARGE SCALE GENOMIC DNA]</scope>
    <source>
        <strain evidence="2 3">HHTR114</strain>
    </source>
</reference>
<dbReference type="Pfam" id="PF05721">
    <property type="entry name" value="PhyH"/>
    <property type="match status" value="1"/>
</dbReference>
<proteinExistence type="predicted"/>
<accession>A0ABW1KTU4</accession>
<dbReference type="GO" id="GO:0051213">
    <property type="term" value="F:dioxygenase activity"/>
    <property type="evidence" value="ECO:0007669"/>
    <property type="project" value="UniProtKB-KW"/>
</dbReference>
<protein>
    <submittedName>
        <fullName evidence="2">Phytanoyl-CoA dioxygenase family protein</fullName>
    </submittedName>
</protein>
<dbReference type="Proteomes" id="UP001596116">
    <property type="component" value="Unassembled WGS sequence"/>
</dbReference>
<dbReference type="SUPFAM" id="SSF51197">
    <property type="entry name" value="Clavaminate synthase-like"/>
    <property type="match status" value="1"/>
</dbReference>
<gene>
    <name evidence="2" type="ORF">ACFMB1_07425</name>
</gene>
<keyword evidence="3" id="KW-1185">Reference proteome</keyword>
<evidence type="ECO:0000313" key="2">
    <source>
        <dbReference type="EMBL" id="MFC6035369.1"/>
    </source>
</evidence>
<dbReference type="PANTHER" id="PTHR20883">
    <property type="entry name" value="PHYTANOYL-COA DIOXYGENASE DOMAIN CONTAINING 1"/>
    <property type="match status" value="1"/>
</dbReference>
<dbReference type="PANTHER" id="PTHR20883:SF48">
    <property type="entry name" value="ECTOINE DIOXYGENASE"/>
    <property type="match status" value="1"/>
</dbReference>
<dbReference type="Gene3D" id="2.60.120.620">
    <property type="entry name" value="q2cbj1_9rhob like domain"/>
    <property type="match status" value="1"/>
</dbReference>
<name>A0ABW1KTU4_9PROT</name>
<keyword evidence="2" id="KW-0223">Dioxygenase</keyword>
<evidence type="ECO:0000256" key="1">
    <source>
        <dbReference type="ARBA" id="ARBA00001954"/>
    </source>
</evidence>